<protein>
    <submittedName>
        <fullName evidence="4">DUF6377 domain-containing protein</fullName>
    </submittedName>
</protein>
<dbReference type="InterPro" id="IPR016032">
    <property type="entry name" value="Sig_transdc_resp-reg_C-effctor"/>
</dbReference>
<dbReference type="GO" id="GO:0006355">
    <property type="term" value="P:regulation of DNA-templated transcription"/>
    <property type="evidence" value="ECO:0007669"/>
    <property type="project" value="InterPro"/>
</dbReference>
<dbReference type="EMBL" id="JAMWYS010000016">
    <property type="protein sequence ID" value="MCO4291990.1"/>
    <property type="molecule type" value="Genomic_DNA"/>
</dbReference>
<feature type="transmembrane region" description="Helical" evidence="1">
    <location>
        <begin position="328"/>
        <end position="350"/>
    </location>
</feature>
<organism evidence="4 5">
    <name type="scientific">Solitalea agri</name>
    <dbReference type="NCBI Taxonomy" id="2953739"/>
    <lineage>
        <taxon>Bacteria</taxon>
        <taxon>Pseudomonadati</taxon>
        <taxon>Bacteroidota</taxon>
        <taxon>Sphingobacteriia</taxon>
        <taxon>Sphingobacteriales</taxon>
        <taxon>Sphingobacteriaceae</taxon>
        <taxon>Solitalea</taxon>
    </lineage>
</organism>
<dbReference type="Pfam" id="PF19904">
    <property type="entry name" value="DUF6377"/>
    <property type="match status" value="1"/>
</dbReference>
<comment type="caution">
    <text evidence="4">The sequence shown here is derived from an EMBL/GenBank/DDBJ whole genome shotgun (WGS) entry which is preliminary data.</text>
</comment>
<dbReference type="InterPro" id="IPR011990">
    <property type="entry name" value="TPR-like_helical_dom_sf"/>
</dbReference>
<dbReference type="Proteomes" id="UP001155182">
    <property type="component" value="Unassembled WGS sequence"/>
</dbReference>
<feature type="chain" id="PRO_5040861128" evidence="2">
    <location>
        <begin position="19"/>
        <end position="533"/>
    </location>
</feature>
<keyword evidence="1" id="KW-1133">Transmembrane helix</keyword>
<dbReference type="SUPFAM" id="SSF46894">
    <property type="entry name" value="C-terminal effector domain of the bipartite response regulators"/>
    <property type="match status" value="1"/>
</dbReference>
<evidence type="ECO:0000313" key="5">
    <source>
        <dbReference type="Proteomes" id="UP001155182"/>
    </source>
</evidence>
<dbReference type="SUPFAM" id="SSF48452">
    <property type="entry name" value="TPR-like"/>
    <property type="match status" value="2"/>
</dbReference>
<keyword evidence="1" id="KW-0812">Transmembrane</keyword>
<sequence>MKYLFTFLLVVSCNLSFASTLPDSTLQKLDQILEQRQLFDAQKNKEIGALKQSIINTDKLDVYQQFKIYSSLYDQYRTYSYDSAFIYINKLQKLAAKINDPSLIESVKIKQGFILLSSGMFKEGFDTLNAVKTKHLPATLKQEYYSLMGTSYYNLGDYNKDTYYTNKYNQLGSRFIDSASALLSPNSYDYLSMQALKDLKENKLDTALSIFQRILANFRLNNHQYAITTSTMSDIYIRRSDYNNAIELLAQAAIADIKSSTKETTAILILANLLYQQGDVKRAYDYIRQASEDAAFYGARQRKIQVSSVMPIIAGEKLNSIEAQKRALIMYSSIITLLTLVIIGFIFIIIRQVKKLKEAEKVITASNASLQEMNHTLLEAEKIKEEYIGYSFHINSNYIDKIGRFKKVIGQNVESRKLDEIKLHVNRIDLKKEREELYHGFDKVFLRLFPHFVPDFNALFKEEDQIRPTGLELLNTELRIFALIRLGITDNEKIAQILDFSVNTIYSYKTRIKNKSWVSNDEFEDKIMAIKAI</sequence>
<dbReference type="GO" id="GO:0003677">
    <property type="term" value="F:DNA binding"/>
    <property type="evidence" value="ECO:0007669"/>
    <property type="project" value="InterPro"/>
</dbReference>
<dbReference type="InterPro" id="IPR045957">
    <property type="entry name" value="DUF6377"/>
</dbReference>
<accession>A0A9X2F0R4</accession>
<feature type="domain" description="DUF6377" evidence="3">
    <location>
        <begin position="256"/>
        <end position="495"/>
    </location>
</feature>
<evidence type="ECO:0000259" key="3">
    <source>
        <dbReference type="Pfam" id="PF19904"/>
    </source>
</evidence>
<feature type="signal peptide" evidence="2">
    <location>
        <begin position="1"/>
        <end position="18"/>
    </location>
</feature>
<name>A0A9X2F0R4_9SPHI</name>
<keyword evidence="1" id="KW-0472">Membrane</keyword>
<evidence type="ECO:0000256" key="2">
    <source>
        <dbReference type="SAM" id="SignalP"/>
    </source>
</evidence>
<evidence type="ECO:0000256" key="1">
    <source>
        <dbReference type="SAM" id="Phobius"/>
    </source>
</evidence>
<proteinExistence type="predicted"/>
<keyword evidence="2" id="KW-0732">Signal</keyword>
<reference evidence="4" key="1">
    <citation type="submission" date="2022-06" db="EMBL/GenBank/DDBJ databases">
        <title>Solitalea sp. MAHUQ-68 isolated from rhizospheric soil.</title>
        <authorList>
            <person name="Huq M.A."/>
        </authorList>
    </citation>
    <scope>NUCLEOTIDE SEQUENCE</scope>
    <source>
        <strain evidence="4">MAHUQ-68</strain>
    </source>
</reference>
<keyword evidence="5" id="KW-1185">Reference proteome</keyword>
<dbReference type="AlphaFoldDB" id="A0A9X2F0R4"/>
<dbReference type="Gene3D" id="1.25.40.10">
    <property type="entry name" value="Tetratricopeptide repeat domain"/>
    <property type="match status" value="1"/>
</dbReference>
<dbReference type="RefSeq" id="WP_252586223.1">
    <property type="nucleotide sequence ID" value="NZ_JAMWYS010000016.1"/>
</dbReference>
<evidence type="ECO:0000313" key="4">
    <source>
        <dbReference type="EMBL" id="MCO4291990.1"/>
    </source>
</evidence>
<gene>
    <name evidence="4" type="ORF">NF867_03830</name>
</gene>